<evidence type="ECO:0000256" key="3">
    <source>
        <dbReference type="ARBA" id="ARBA00022989"/>
    </source>
</evidence>
<dbReference type="Gene3D" id="1.20.1250.20">
    <property type="entry name" value="MFS general substrate transporter like domains"/>
    <property type="match status" value="1"/>
</dbReference>
<dbReference type="GO" id="GO:0022857">
    <property type="term" value="F:transmembrane transporter activity"/>
    <property type="evidence" value="ECO:0007669"/>
    <property type="project" value="InterPro"/>
</dbReference>
<dbReference type="EMBL" id="CP006842">
    <property type="protein sequence ID" value="AHW63621.1"/>
    <property type="molecule type" value="Genomic_DNA"/>
</dbReference>
<evidence type="ECO:0000313" key="8">
    <source>
        <dbReference type="EMBL" id="AHW63621.1"/>
    </source>
</evidence>
<proteinExistence type="predicted"/>
<feature type="transmembrane region" description="Helical" evidence="6">
    <location>
        <begin position="168"/>
        <end position="188"/>
    </location>
</feature>
<dbReference type="OrthoDB" id="9781469at2"/>
<feature type="transmembrane region" description="Helical" evidence="6">
    <location>
        <begin position="409"/>
        <end position="427"/>
    </location>
</feature>
<protein>
    <submittedName>
        <fullName evidence="8">Secreted membrane protein, MFS-type</fullName>
    </submittedName>
</protein>
<keyword evidence="9" id="KW-1185">Reference proteome</keyword>
<evidence type="ECO:0000256" key="2">
    <source>
        <dbReference type="ARBA" id="ARBA00022692"/>
    </source>
</evidence>
<dbReference type="Pfam" id="PF07690">
    <property type="entry name" value="MFS_1"/>
    <property type="match status" value="1"/>
</dbReference>
<evidence type="ECO:0000256" key="4">
    <source>
        <dbReference type="ARBA" id="ARBA00023136"/>
    </source>
</evidence>
<dbReference type="eggNOG" id="COG0477">
    <property type="taxonomic scope" value="Bacteria"/>
</dbReference>
<name>X5EAE2_9CORY</name>
<feature type="region of interest" description="Disordered" evidence="5">
    <location>
        <begin position="485"/>
        <end position="513"/>
    </location>
</feature>
<evidence type="ECO:0000313" key="9">
    <source>
        <dbReference type="Proteomes" id="UP000023703"/>
    </source>
</evidence>
<feature type="transmembrane region" description="Helical" evidence="6">
    <location>
        <begin position="301"/>
        <end position="326"/>
    </location>
</feature>
<comment type="subcellular location">
    <subcellularLocation>
        <location evidence="1">Cell membrane</location>
        <topology evidence="1">Multi-pass membrane protein</topology>
    </subcellularLocation>
</comment>
<dbReference type="HOGENOM" id="CLU_000960_28_2_11"/>
<feature type="transmembrane region" description="Helical" evidence="6">
    <location>
        <begin position="140"/>
        <end position="162"/>
    </location>
</feature>
<sequence length="513" mass="52388">MATTTSIRATPRGIVTLTVVLLGFLALPMSMSGAGVAVPQIGSDLDTSGPAAQWVVTAYFVAASSFMLVAGSLGDAIGRRRVYRSGAMVYTLGCLGAAFAPNVAILLSARVLTGLGAAGVMAGGGAILGATFSDAARARAFAAMGTTSGLGLAFGPTFSGWLVDGLGWRLGFGAFVLPGLLLIAGTLLMSETRAENAPRIDVAGAVTFIACLATLMFTIMQGSSLGWMSPTVLVLLGCIALLLGLFVIIERRAANPILNLSLLRQRGFQGWLLAAITMSIGFGGVLNFLPSYLQAPVGLTAANAGMVMILPTLPMMILPAVGGWLIGKRSSPSIIIASALLAIAGGNAWLATLHPMVTPLGLTGPLILLGAGVGLASGIIDAQAMNEVGENEVGMVAGMLNTVRGTSNALILGVFGSALITILAGRIDSTDLAGQVATGNLPNTTDTGFLAAQLTDTWRIVLMTLAGLCGIAAIATTALVRRSSHDGQHGCRNHAEIPRESVNKPGSRNRSRH</sequence>
<dbReference type="RefSeq" id="WP_038547306.1">
    <property type="nucleotide sequence ID" value="NZ_CP006842.1"/>
</dbReference>
<feature type="transmembrane region" description="Helical" evidence="6">
    <location>
        <begin position="115"/>
        <end position="133"/>
    </location>
</feature>
<accession>X5EAE2</accession>
<feature type="transmembrane region" description="Helical" evidence="6">
    <location>
        <begin position="270"/>
        <end position="289"/>
    </location>
</feature>
<dbReference type="SUPFAM" id="SSF103473">
    <property type="entry name" value="MFS general substrate transporter"/>
    <property type="match status" value="1"/>
</dbReference>
<dbReference type="GO" id="GO:0005886">
    <property type="term" value="C:plasma membrane"/>
    <property type="evidence" value="ECO:0007669"/>
    <property type="project" value="UniProtKB-SubCell"/>
</dbReference>
<dbReference type="InterPro" id="IPR036259">
    <property type="entry name" value="MFS_trans_sf"/>
</dbReference>
<keyword evidence="4 6" id="KW-0472">Membrane</keyword>
<dbReference type="InterPro" id="IPR020846">
    <property type="entry name" value="MFS_dom"/>
</dbReference>
<evidence type="ECO:0000256" key="5">
    <source>
        <dbReference type="SAM" id="MobiDB-lite"/>
    </source>
</evidence>
<feature type="transmembrane region" description="Helical" evidence="6">
    <location>
        <begin position="460"/>
        <end position="480"/>
    </location>
</feature>
<dbReference type="PANTHER" id="PTHR42718">
    <property type="entry name" value="MAJOR FACILITATOR SUPERFAMILY MULTIDRUG TRANSPORTER MFSC"/>
    <property type="match status" value="1"/>
</dbReference>
<dbReference type="Gene3D" id="1.20.1720.10">
    <property type="entry name" value="Multidrug resistance protein D"/>
    <property type="match status" value="1"/>
</dbReference>
<feature type="transmembrane region" description="Helical" evidence="6">
    <location>
        <begin position="200"/>
        <end position="221"/>
    </location>
</feature>
<evidence type="ECO:0000259" key="7">
    <source>
        <dbReference type="PROSITE" id="PS50850"/>
    </source>
</evidence>
<feature type="transmembrane region" description="Helical" evidence="6">
    <location>
        <begin position="362"/>
        <end position="380"/>
    </location>
</feature>
<evidence type="ECO:0000256" key="1">
    <source>
        <dbReference type="ARBA" id="ARBA00004651"/>
    </source>
</evidence>
<dbReference type="CDD" id="cd17321">
    <property type="entry name" value="MFS_MMR_MDR_like"/>
    <property type="match status" value="1"/>
</dbReference>
<feature type="transmembrane region" description="Helical" evidence="6">
    <location>
        <begin position="227"/>
        <end position="249"/>
    </location>
</feature>
<reference evidence="8 9" key="1">
    <citation type="journal article" date="2015" name="Int. J. Syst. Evol. Microbiol.">
        <title>Revisiting Corynebacterium glyciniphilum (ex Kubota et al., 1972) sp. nov., nom. rev., isolated from putrefied banana.</title>
        <authorList>
            <person name="Al-Dilaimi A."/>
            <person name="Bednarz H."/>
            <person name="Lomker A."/>
            <person name="Niehaus K."/>
            <person name="Kalinowski J."/>
            <person name="Ruckert C."/>
        </authorList>
    </citation>
    <scope>NUCLEOTIDE SEQUENCE [LARGE SCALE GENOMIC DNA]</scope>
    <source>
        <strain evidence="8">AJ 3170</strain>
    </source>
</reference>
<feature type="transmembrane region" description="Helical" evidence="6">
    <location>
        <begin position="53"/>
        <end position="77"/>
    </location>
</feature>
<dbReference type="STRING" id="1404245.CGLY_05865"/>
<dbReference type="PANTHER" id="PTHR42718:SF49">
    <property type="entry name" value="EXPORT PROTEIN"/>
    <property type="match status" value="1"/>
</dbReference>
<feature type="transmembrane region" description="Helical" evidence="6">
    <location>
        <begin position="333"/>
        <end position="350"/>
    </location>
</feature>
<dbReference type="KEGG" id="cgy:CGLY_05865"/>
<gene>
    <name evidence="8" type="ORF">CGLY_05865</name>
</gene>
<dbReference type="Proteomes" id="UP000023703">
    <property type="component" value="Chromosome"/>
</dbReference>
<evidence type="ECO:0000256" key="6">
    <source>
        <dbReference type="SAM" id="Phobius"/>
    </source>
</evidence>
<keyword evidence="2 6" id="KW-0812">Transmembrane</keyword>
<dbReference type="AlphaFoldDB" id="X5EAE2"/>
<feature type="compositionally biased region" description="Basic and acidic residues" evidence="5">
    <location>
        <begin position="485"/>
        <end position="502"/>
    </location>
</feature>
<organism evidence="8 9">
    <name type="scientific">Corynebacterium glyciniphilum AJ 3170</name>
    <dbReference type="NCBI Taxonomy" id="1404245"/>
    <lineage>
        <taxon>Bacteria</taxon>
        <taxon>Bacillati</taxon>
        <taxon>Actinomycetota</taxon>
        <taxon>Actinomycetes</taxon>
        <taxon>Mycobacteriales</taxon>
        <taxon>Corynebacteriaceae</taxon>
        <taxon>Corynebacterium</taxon>
    </lineage>
</organism>
<keyword evidence="3 6" id="KW-1133">Transmembrane helix</keyword>
<dbReference type="InterPro" id="IPR011701">
    <property type="entry name" value="MFS"/>
</dbReference>
<feature type="domain" description="Major facilitator superfamily (MFS) profile" evidence="7">
    <location>
        <begin position="16"/>
        <end position="484"/>
    </location>
</feature>
<feature type="transmembrane region" description="Helical" evidence="6">
    <location>
        <begin position="89"/>
        <end position="109"/>
    </location>
</feature>
<dbReference type="PROSITE" id="PS50850">
    <property type="entry name" value="MFS"/>
    <property type="match status" value="1"/>
</dbReference>